<dbReference type="RefSeq" id="XP_024330005.1">
    <property type="nucleotide sequence ID" value="XM_024476652.1"/>
</dbReference>
<dbReference type="VEuPathDB" id="MicrosporidiaDB:AAJ76_920008014"/>
<dbReference type="GeneID" id="36321608"/>
<protein>
    <submittedName>
        <fullName evidence="1">Uncharacterized protein</fullName>
    </submittedName>
</protein>
<organism evidence="1 2">
    <name type="scientific">Vairimorpha ceranae</name>
    <dbReference type="NCBI Taxonomy" id="40302"/>
    <lineage>
        <taxon>Eukaryota</taxon>
        <taxon>Fungi</taxon>
        <taxon>Fungi incertae sedis</taxon>
        <taxon>Microsporidia</taxon>
        <taxon>Nosematidae</taxon>
        <taxon>Vairimorpha</taxon>
    </lineage>
</organism>
<name>A0A0F9WMG6_9MICR</name>
<proteinExistence type="predicted"/>
<accession>A0A0F9WMG6</accession>
<dbReference type="VEuPathDB" id="MicrosporidiaDB:NCER_102580"/>
<keyword evidence="2" id="KW-1185">Reference proteome</keyword>
<comment type="caution">
    <text evidence="1">The sequence shown here is derived from an EMBL/GenBank/DDBJ whole genome shotgun (WGS) entry which is preliminary data.</text>
</comment>
<dbReference type="Proteomes" id="UP000034350">
    <property type="component" value="Unassembled WGS sequence"/>
</dbReference>
<dbReference type="VEuPathDB" id="MicrosporidiaDB:NCER_101583"/>
<dbReference type="EMBL" id="JPQZ01000092">
    <property type="protein sequence ID" value="KKO74263.1"/>
    <property type="molecule type" value="Genomic_DNA"/>
</dbReference>
<reference evidence="1 2" key="1">
    <citation type="journal article" date="2015" name="Environ. Microbiol.">
        <title>Genome analyses suggest the presence of polyploidy and recent human-driven expansions in eight global populations of the honeybee pathogen Nosema ceranae.</title>
        <authorList>
            <person name="Pelin A."/>
            <person name="Selman M."/>
            <person name="Aris-Brosou S."/>
            <person name="Farinelli L."/>
            <person name="Corradi N."/>
        </authorList>
    </citation>
    <scope>NUCLEOTIDE SEQUENCE [LARGE SCALE GENOMIC DNA]</scope>
    <source>
        <strain evidence="1 2">PA08 1199</strain>
    </source>
</reference>
<sequence length="557" mass="66783">MKLKIICLFFAYLKSSKNIYDNLLDIVKQKIETKDYYLIDSEKKYYYFDTCITLKEIVFWECKLNAFDFRYAFPVFDRVKYNTADEAIQAICDYHLSKNFNIPKKFPTLCKMRFLEFEHDIQSKLENFFYNGVEPDFFARLYDSNKQKQIRELCLFFSRNRMIDLDFCFFSEENLSEDTIQCFEEENKMKIFFPVKVKNLVLFFKIDVKDLYTVEEQYTSELIKLHKNNSNNNICTEICALITRIFTFSDFLSYFKLLNDVNDNPRKRKFGRESSCNIKKEIFNVRFLEKAISFENLSTLFCYSYDNHLEIEENCQRISEEYQDCIEIFKLSTKAKAFDFAQYKIIFNKCKSENLLNHLLYKICESPGSGSYLILMQILGHYKILNVNEINFFTRNIYENSRKQIIIFLRLFFTKEKLSKIHFMMTSESEEANNLLYTLIYKEAEEYFSIYEKSDIFNIEFFNDIRKFSNLYLCLNEITLYDFYSILIGNSRSIITSGVKTLSQLFESIALLTNLDVRYSIGEERVYFNKLKAKKMFQILNIDEPENLENYVESLIK</sequence>
<evidence type="ECO:0000313" key="1">
    <source>
        <dbReference type="EMBL" id="KKO74263.1"/>
    </source>
</evidence>
<gene>
    <name evidence="1" type="ORF">AAJ76_920008014</name>
</gene>
<dbReference type="AlphaFoldDB" id="A0A0F9WMG6"/>
<evidence type="ECO:0000313" key="2">
    <source>
        <dbReference type="Proteomes" id="UP000034350"/>
    </source>
</evidence>